<dbReference type="GO" id="GO:0046653">
    <property type="term" value="P:tetrahydrofolate metabolic process"/>
    <property type="evidence" value="ECO:0007669"/>
    <property type="project" value="TreeGrafter"/>
</dbReference>
<comment type="catalytic activity">
    <reaction evidence="1">
        <text>(6R)-5,10-methylene-5,6,7,8-tetrahydrofolate + glycine + H2O = (6S)-5,6,7,8-tetrahydrofolate + L-serine</text>
        <dbReference type="Rhea" id="RHEA:15481"/>
        <dbReference type="ChEBI" id="CHEBI:15377"/>
        <dbReference type="ChEBI" id="CHEBI:15636"/>
        <dbReference type="ChEBI" id="CHEBI:33384"/>
        <dbReference type="ChEBI" id="CHEBI:57305"/>
        <dbReference type="ChEBI" id="CHEBI:57453"/>
        <dbReference type="EC" id="2.1.2.1"/>
    </reaction>
</comment>
<dbReference type="Gene3D" id="3.40.640.10">
    <property type="entry name" value="Type I PLP-dependent aspartate aminotransferase-like (Major domain)"/>
    <property type="match status" value="1"/>
</dbReference>
<reference evidence="5 6" key="1">
    <citation type="journal article" date="2021" name="Nat. Plants">
        <title>The Taxus genome provides insights into paclitaxel biosynthesis.</title>
        <authorList>
            <person name="Xiong X."/>
            <person name="Gou J."/>
            <person name="Liao Q."/>
            <person name="Li Y."/>
            <person name="Zhou Q."/>
            <person name="Bi G."/>
            <person name="Li C."/>
            <person name="Du R."/>
            <person name="Wang X."/>
            <person name="Sun T."/>
            <person name="Guo L."/>
            <person name="Liang H."/>
            <person name="Lu P."/>
            <person name="Wu Y."/>
            <person name="Zhang Z."/>
            <person name="Ro D.K."/>
            <person name="Shang Y."/>
            <person name="Huang S."/>
            <person name="Yan J."/>
        </authorList>
    </citation>
    <scope>NUCLEOTIDE SEQUENCE [LARGE SCALE GENOMIC DNA]</scope>
    <source>
        <strain evidence="5">Ta-2019</strain>
    </source>
</reference>
<dbReference type="GO" id="GO:0019264">
    <property type="term" value="P:glycine biosynthetic process from serine"/>
    <property type="evidence" value="ECO:0007669"/>
    <property type="project" value="TreeGrafter"/>
</dbReference>
<name>A0AA38L9T8_TAXCH</name>
<comment type="caution">
    <text evidence="5">The sequence shown here is derived from an EMBL/GenBank/DDBJ whole genome shotgun (WGS) entry which is preliminary data.</text>
</comment>
<proteinExistence type="predicted"/>
<dbReference type="AlphaFoldDB" id="A0AA38L9T8"/>
<feature type="domain" description="Serine hydroxymethyltransferase-like" evidence="4">
    <location>
        <begin position="44"/>
        <end position="154"/>
    </location>
</feature>
<dbReference type="EMBL" id="JAHRHJ020000006">
    <property type="protein sequence ID" value="KAH9312802.1"/>
    <property type="molecule type" value="Genomic_DNA"/>
</dbReference>
<dbReference type="GO" id="GO:0005739">
    <property type="term" value="C:mitochondrion"/>
    <property type="evidence" value="ECO:0007669"/>
    <property type="project" value="TreeGrafter"/>
</dbReference>
<dbReference type="InterPro" id="IPR049943">
    <property type="entry name" value="Ser_HO-MeTrfase-like"/>
</dbReference>
<dbReference type="InterPro" id="IPR019798">
    <property type="entry name" value="Ser_HO-MeTrfase_PLP_BS"/>
</dbReference>
<dbReference type="PANTHER" id="PTHR11680">
    <property type="entry name" value="SERINE HYDROXYMETHYLTRANSFERASE"/>
    <property type="match status" value="1"/>
</dbReference>
<dbReference type="GO" id="GO:0004372">
    <property type="term" value="F:glycine hydroxymethyltransferase activity"/>
    <property type="evidence" value="ECO:0007669"/>
    <property type="project" value="UniProtKB-EC"/>
</dbReference>
<feature type="non-terminal residue" evidence="5">
    <location>
        <position position="1"/>
    </location>
</feature>
<gene>
    <name evidence="5" type="ORF">KI387_027837</name>
</gene>
<dbReference type="Proteomes" id="UP000824469">
    <property type="component" value="Unassembled WGS sequence"/>
</dbReference>
<dbReference type="SUPFAM" id="SSF53383">
    <property type="entry name" value="PLP-dependent transferases"/>
    <property type="match status" value="1"/>
</dbReference>
<dbReference type="Pfam" id="PF00464">
    <property type="entry name" value="SHMT"/>
    <property type="match status" value="1"/>
</dbReference>
<evidence type="ECO:0000313" key="5">
    <source>
        <dbReference type="EMBL" id="KAH9312802.1"/>
    </source>
</evidence>
<dbReference type="InterPro" id="IPR015421">
    <property type="entry name" value="PyrdxlP-dep_Trfase_major"/>
</dbReference>
<comment type="cofactor">
    <cofactor evidence="2">
        <name>pyridoxal 5'-phosphate</name>
        <dbReference type="ChEBI" id="CHEBI:597326"/>
    </cofactor>
</comment>
<evidence type="ECO:0000256" key="3">
    <source>
        <dbReference type="ARBA" id="ARBA00022898"/>
    </source>
</evidence>
<sequence>TFLATSTTTTTPFFLSFSNSTSHRGSSTPVEHLVQLSRVSSIFYLGDWDYARLRSVADKCGAMLLCDVAHISGLVAAQEAANPFDYCDLVTTTTHKSLRGPRAGMIFYRKGPKPPKKGQPEDVVYDYEDKVNFAVFPSLQGGPHNHQIAALVVAPNID</sequence>
<organism evidence="5 6">
    <name type="scientific">Taxus chinensis</name>
    <name type="common">Chinese yew</name>
    <name type="synonym">Taxus wallichiana var. chinensis</name>
    <dbReference type="NCBI Taxonomy" id="29808"/>
    <lineage>
        <taxon>Eukaryota</taxon>
        <taxon>Viridiplantae</taxon>
        <taxon>Streptophyta</taxon>
        <taxon>Embryophyta</taxon>
        <taxon>Tracheophyta</taxon>
        <taxon>Spermatophyta</taxon>
        <taxon>Pinopsida</taxon>
        <taxon>Pinidae</taxon>
        <taxon>Conifers II</taxon>
        <taxon>Cupressales</taxon>
        <taxon>Taxaceae</taxon>
        <taxon>Taxus</taxon>
    </lineage>
</organism>
<dbReference type="PROSITE" id="PS00096">
    <property type="entry name" value="SHMT"/>
    <property type="match status" value="1"/>
</dbReference>
<evidence type="ECO:0000256" key="2">
    <source>
        <dbReference type="ARBA" id="ARBA00001933"/>
    </source>
</evidence>
<evidence type="ECO:0000256" key="1">
    <source>
        <dbReference type="ARBA" id="ARBA00001528"/>
    </source>
</evidence>
<dbReference type="GO" id="GO:0030170">
    <property type="term" value="F:pyridoxal phosphate binding"/>
    <property type="evidence" value="ECO:0007669"/>
    <property type="project" value="InterPro"/>
</dbReference>
<keyword evidence="6" id="KW-1185">Reference proteome</keyword>
<dbReference type="InterPro" id="IPR039429">
    <property type="entry name" value="SHMT-like_dom"/>
</dbReference>
<dbReference type="PANTHER" id="PTHR11680:SF35">
    <property type="entry name" value="SERINE HYDROXYMETHYLTRANSFERASE 1"/>
    <property type="match status" value="1"/>
</dbReference>
<dbReference type="InterPro" id="IPR015424">
    <property type="entry name" value="PyrdxlP-dep_Trfase"/>
</dbReference>
<evidence type="ECO:0000313" key="6">
    <source>
        <dbReference type="Proteomes" id="UP000824469"/>
    </source>
</evidence>
<protein>
    <recommendedName>
        <fullName evidence="4">Serine hydroxymethyltransferase-like domain-containing protein</fullName>
    </recommendedName>
</protein>
<keyword evidence="3" id="KW-0663">Pyridoxal phosphate</keyword>
<evidence type="ECO:0000259" key="4">
    <source>
        <dbReference type="Pfam" id="PF00464"/>
    </source>
</evidence>
<feature type="non-terminal residue" evidence="5">
    <location>
        <position position="158"/>
    </location>
</feature>
<accession>A0AA38L9T8</accession>